<dbReference type="OrthoDB" id="2152896at2759"/>
<name>A0A8K0XS16_9AGAR</name>
<dbReference type="PROSITE" id="PS00028">
    <property type="entry name" value="ZINC_FINGER_C2H2_1"/>
    <property type="match status" value="1"/>
</dbReference>
<dbReference type="GO" id="GO:0008270">
    <property type="term" value="F:zinc ion binding"/>
    <property type="evidence" value="ECO:0007669"/>
    <property type="project" value="UniProtKB-KW"/>
</dbReference>
<comment type="caution">
    <text evidence="4">The sequence shown here is derived from an EMBL/GenBank/DDBJ whole genome shotgun (WGS) entry which is preliminary data.</text>
</comment>
<sequence length="492" mass="51580">MADAAHTSLLSLSVAAANAQRIPVDTTYDSPPAAAVAASSLNGTPTHHHHNHHHNNNNTSSVSVGSTGKLHASMKHRRLSSTGMARRRLSDAKEAASRPSPVFISTAASALTSLATLSLSTSAPTSSLAEDAVMKSEVDGGETDDGGAQQQPTTTELSAGGIAIKNGKKRGMIFKCESCSKVYRHPSCLIKHRWEHSPHWREASKFLLSKHQQVQLLEAAAILSHLSPSASGGTSLPEDRSLWPSFLSGGALPPPSTATSPSGAAKKSPGSSSLDARPAFPTSSSLPGHSVTLPPSRPLSTGPRLHDYSIPSSGGVTHVRPGVLGIPTGSEVQDAATLSRPVPVPVSNGVYRDTVHGHSYTSDPWGSPVSLTYGSGQSPFHSSSVQSYGTGGGWSLPRSSVRSVSVTSGSRSRSGSVPKSDMEDEGEGEEYVIDVEVDGESEYGGFAARGRTSAARGAWRDELMYEGKAGKTGRDAKIEEEEWDGMEMEMEM</sequence>
<keyword evidence="5" id="KW-1185">Reference proteome</keyword>
<keyword evidence="1" id="KW-0863">Zinc-finger</keyword>
<feature type="region of interest" description="Disordered" evidence="2">
    <location>
        <begin position="378"/>
        <end position="428"/>
    </location>
</feature>
<dbReference type="InterPro" id="IPR013087">
    <property type="entry name" value="Znf_C2H2_type"/>
</dbReference>
<keyword evidence="1" id="KW-0862">Zinc</keyword>
<feature type="region of interest" description="Disordered" evidence="2">
    <location>
        <begin position="37"/>
        <end position="99"/>
    </location>
</feature>
<evidence type="ECO:0000256" key="2">
    <source>
        <dbReference type="SAM" id="MobiDB-lite"/>
    </source>
</evidence>
<feature type="compositionally biased region" description="Basic residues" evidence="2">
    <location>
        <begin position="46"/>
        <end position="55"/>
    </location>
</feature>
<accession>A0A8K0XS16</accession>
<organism evidence="4 5">
    <name type="scientific">Cristinia sonorae</name>
    <dbReference type="NCBI Taxonomy" id="1940300"/>
    <lineage>
        <taxon>Eukaryota</taxon>
        <taxon>Fungi</taxon>
        <taxon>Dikarya</taxon>
        <taxon>Basidiomycota</taxon>
        <taxon>Agaricomycotina</taxon>
        <taxon>Agaricomycetes</taxon>
        <taxon>Agaricomycetidae</taxon>
        <taxon>Agaricales</taxon>
        <taxon>Pleurotineae</taxon>
        <taxon>Stephanosporaceae</taxon>
        <taxon>Cristinia</taxon>
    </lineage>
</organism>
<feature type="compositionally biased region" description="Low complexity" evidence="2">
    <location>
        <begin position="257"/>
        <end position="273"/>
    </location>
</feature>
<dbReference type="AlphaFoldDB" id="A0A8K0XS16"/>
<evidence type="ECO:0000259" key="3">
    <source>
        <dbReference type="PROSITE" id="PS50157"/>
    </source>
</evidence>
<evidence type="ECO:0000313" key="4">
    <source>
        <dbReference type="EMBL" id="KAH8103321.1"/>
    </source>
</evidence>
<protein>
    <recommendedName>
        <fullName evidence="3">C2H2-type domain-containing protein</fullName>
    </recommendedName>
</protein>
<dbReference type="EMBL" id="JAEVFJ010000007">
    <property type="protein sequence ID" value="KAH8103321.1"/>
    <property type="molecule type" value="Genomic_DNA"/>
</dbReference>
<feature type="region of interest" description="Disordered" evidence="2">
    <location>
        <begin position="125"/>
        <end position="156"/>
    </location>
</feature>
<proteinExistence type="predicted"/>
<evidence type="ECO:0000313" key="5">
    <source>
        <dbReference type="Proteomes" id="UP000813824"/>
    </source>
</evidence>
<keyword evidence="1" id="KW-0479">Metal-binding</keyword>
<feature type="compositionally biased region" description="Low complexity" evidence="2">
    <location>
        <begin position="398"/>
        <end position="417"/>
    </location>
</feature>
<feature type="region of interest" description="Disordered" evidence="2">
    <location>
        <begin position="228"/>
        <end position="349"/>
    </location>
</feature>
<reference evidence="4" key="1">
    <citation type="journal article" date="2021" name="New Phytol.">
        <title>Evolutionary innovations through gain and loss of genes in the ectomycorrhizal Boletales.</title>
        <authorList>
            <person name="Wu G."/>
            <person name="Miyauchi S."/>
            <person name="Morin E."/>
            <person name="Kuo A."/>
            <person name="Drula E."/>
            <person name="Varga T."/>
            <person name="Kohler A."/>
            <person name="Feng B."/>
            <person name="Cao Y."/>
            <person name="Lipzen A."/>
            <person name="Daum C."/>
            <person name="Hundley H."/>
            <person name="Pangilinan J."/>
            <person name="Johnson J."/>
            <person name="Barry K."/>
            <person name="LaButti K."/>
            <person name="Ng V."/>
            <person name="Ahrendt S."/>
            <person name="Min B."/>
            <person name="Choi I.G."/>
            <person name="Park H."/>
            <person name="Plett J.M."/>
            <person name="Magnuson J."/>
            <person name="Spatafora J.W."/>
            <person name="Nagy L.G."/>
            <person name="Henrissat B."/>
            <person name="Grigoriev I.V."/>
            <person name="Yang Z.L."/>
            <person name="Xu J."/>
            <person name="Martin F.M."/>
        </authorList>
    </citation>
    <scope>NUCLEOTIDE SEQUENCE</scope>
    <source>
        <strain evidence="4">KKN 215</strain>
    </source>
</reference>
<gene>
    <name evidence="4" type="ORF">BXZ70DRAFT_925031</name>
</gene>
<feature type="domain" description="C2H2-type" evidence="3">
    <location>
        <begin position="174"/>
        <end position="197"/>
    </location>
</feature>
<feature type="compositionally biased region" description="Polar residues" evidence="2">
    <location>
        <begin position="378"/>
        <end position="388"/>
    </location>
</feature>
<dbReference type="PROSITE" id="PS50157">
    <property type="entry name" value="ZINC_FINGER_C2H2_2"/>
    <property type="match status" value="1"/>
</dbReference>
<evidence type="ECO:0000256" key="1">
    <source>
        <dbReference type="PROSITE-ProRule" id="PRU00042"/>
    </source>
</evidence>
<dbReference type="Proteomes" id="UP000813824">
    <property type="component" value="Unassembled WGS sequence"/>
</dbReference>